<dbReference type="GO" id="GO:0006508">
    <property type="term" value="P:proteolysis"/>
    <property type="evidence" value="ECO:0007669"/>
    <property type="project" value="InterPro"/>
</dbReference>
<keyword evidence="2" id="KW-0812">Transmembrane</keyword>
<organism evidence="3">
    <name type="scientific">Rhipicephalus appendiculatus</name>
    <name type="common">Brown ear tick</name>
    <dbReference type="NCBI Taxonomy" id="34631"/>
    <lineage>
        <taxon>Eukaryota</taxon>
        <taxon>Metazoa</taxon>
        <taxon>Ecdysozoa</taxon>
        <taxon>Arthropoda</taxon>
        <taxon>Chelicerata</taxon>
        <taxon>Arachnida</taxon>
        <taxon>Acari</taxon>
        <taxon>Parasitiformes</taxon>
        <taxon>Ixodida</taxon>
        <taxon>Ixodoidea</taxon>
        <taxon>Ixodidae</taxon>
        <taxon>Rhipicephalinae</taxon>
        <taxon>Rhipicephalus</taxon>
        <taxon>Rhipicephalus</taxon>
    </lineage>
</organism>
<evidence type="ECO:0000256" key="1">
    <source>
        <dbReference type="SAM" id="MobiDB-lite"/>
    </source>
</evidence>
<feature type="region of interest" description="Disordered" evidence="1">
    <location>
        <begin position="1"/>
        <end position="30"/>
    </location>
</feature>
<dbReference type="AlphaFoldDB" id="A0A131YFQ4"/>
<dbReference type="EMBL" id="GEDV01011252">
    <property type="protein sequence ID" value="JAP77305.1"/>
    <property type="molecule type" value="Transcribed_RNA"/>
</dbReference>
<feature type="transmembrane region" description="Helical" evidence="2">
    <location>
        <begin position="47"/>
        <end position="69"/>
    </location>
</feature>
<proteinExistence type="predicted"/>
<dbReference type="GO" id="GO:0004222">
    <property type="term" value="F:metalloendopeptidase activity"/>
    <property type="evidence" value="ECO:0007669"/>
    <property type="project" value="InterPro"/>
</dbReference>
<dbReference type="InterPro" id="IPR000718">
    <property type="entry name" value="Peptidase_M13"/>
</dbReference>
<reference evidence="3" key="1">
    <citation type="journal article" date="2016" name="Ticks Tick Borne Dis.">
        <title>De novo assembly and annotation of the salivary gland transcriptome of Rhipicephalus appendiculatus male and female ticks during blood feeding.</title>
        <authorList>
            <person name="de Castro M.H."/>
            <person name="de Klerk D."/>
            <person name="Pienaar R."/>
            <person name="Latif A.A."/>
            <person name="Rees D.J."/>
            <person name="Mans B.J."/>
        </authorList>
    </citation>
    <scope>NUCLEOTIDE SEQUENCE</scope>
    <source>
        <tissue evidence="3">Salivary glands</tissue>
    </source>
</reference>
<evidence type="ECO:0000313" key="3">
    <source>
        <dbReference type="EMBL" id="JAP77305.1"/>
    </source>
</evidence>
<protein>
    <submittedName>
        <fullName evidence="3">Gluzincin</fullName>
    </submittedName>
</protein>
<dbReference type="PROSITE" id="PS51885">
    <property type="entry name" value="NEPRILYSIN"/>
    <property type="match status" value="1"/>
</dbReference>
<keyword evidence="2" id="KW-0472">Membrane</keyword>
<evidence type="ECO:0000256" key="2">
    <source>
        <dbReference type="SAM" id="Phobius"/>
    </source>
</evidence>
<accession>A0A131YFQ4</accession>
<keyword evidence="2" id="KW-1133">Transmembrane helix</keyword>
<name>A0A131YFQ4_RHIAP</name>
<sequence length="769" mass="86106">MGDESMASGMSSVSSSSVADPGAPPAGAAAGASPTAEGIMKKLSNHWLIVGSIPMVLFLLVCLPTVFYVKSISEYKNAFYCRSKACDALAKTTKAVRDAKPCDDYFTSVCKAAPLFDVKHVFNKDSSVLNKASVMWGDSSPPYVGLIQYFTNCANQSGPGDIAWPMIGTVISVPSIKDAMTKLGQGAALKNDILRICTSAQQYGIDCMFHFEWMRGATQKAFTKDPKPTIGEPLPSPKKSADLAISAPDMGIMEPSHYLVNLGGQGLGDIFTPVMSAMRDLDENLDDDTASAFEPVAKSACKKMYELIEYSKDLDYTVAPRMMDPTQDFVKIDNMPGFVFTGNVPLTAAVKQMIPAAAQFQRYLVRSPNYVDLLNRAINFCPSPKCYVTMDEFYAFIFVDTALRAGGNFMVKAVISNDVRMLWCSRYIDWLMPTGLASAVDKYLQKTYWPFGLKNPKDAKNPFSAFELGMKFQHMLLDAFIHSYALSAASSEKSRANLYTKMLQLDYMAFYPNASDKQDTNAITALTAKLALPSEFDLTSFFNNRKAIFTTYWTAADTDLKAGYIHRHPMMYSDDVGSYDYGTNLMYIPFGPFRPSFYRDSMVYMGNYAVFGYYGSKNILKMINNVGSYCKMGYNFPIMWPGTYAVGKMNWHYRCFNPGKQNLTVKARLLAEGNNAISPGFRFFRKQSLIKANPRPEYRLDEDPKADMEEIYLTAVMRTFCRYTGMKADINTMFQHDMYFQTAYCAEPGKLKMDPTKLCYIWYSTRRSY</sequence>